<feature type="domain" description="Carboxymuconolactone decarboxylase-like" evidence="1">
    <location>
        <begin position="54"/>
        <end position="112"/>
    </location>
</feature>
<gene>
    <name evidence="2" type="ORF">GCM10008179_34060</name>
</gene>
<protein>
    <submittedName>
        <fullName evidence="2">Alkyl hydroperoxide reductase AhpD</fullName>
    </submittedName>
</protein>
<keyword evidence="3" id="KW-1185">Reference proteome</keyword>
<dbReference type="NCBIfam" id="TIGR00778">
    <property type="entry name" value="ahpD_dom"/>
    <property type="match status" value="1"/>
</dbReference>
<reference evidence="2" key="1">
    <citation type="journal article" date="2014" name="Int. J. Syst. Evol. Microbiol.">
        <title>Complete genome sequence of Corynebacterium casei LMG S-19264T (=DSM 44701T), isolated from a smear-ripened cheese.</title>
        <authorList>
            <consortium name="US DOE Joint Genome Institute (JGI-PGF)"/>
            <person name="Walter F."/>
            <person name="Albersmeier A."/>
            <person name="Kalinowski J."/>
            <person name="Ruckert C."/>
        </authorList>
    </citation>
    <scope>NUCLEOTIDE SEQUENCE</scope>
    <source>
        <strain evidence="2">VKM B-2347</strain>
    </source>
</reference>
<dbReference type="AlphaFoldDB" id="A0A9W6J4U6"/>
<dbReference type="SUPFAM" id="SSF69118">
    <property type="entry name" value="AhpD-like"/>
    <property type="match status" value="1"/>
</dbReference>
<dbReference type="Proteomes" id="UP001143372">
    <property type="component" value="Unassembled WGS sequence"/>
</dbReference>
<dbReference type="InterPro" id="IPR010195">
    <property type="entry name" value="Uncharacterised_peroxidase-rel"/>
</dbReference>
<reference evidence="2" key="2">
    <citation type="submission" date="2023-01" db="EMBL/GenBank/DDBJ databases">
        <authorList>
            <person name="Sun Q."/>
            <person name="Evtushenko L."/>
        </authorList>
    </citation>
    <scope>NUCLEOTIDE SEQUENCE</scope>
    <source>
        <strain evidence="2">VKM B-2347</strain>
    </source>
</reference>
<dbReference type="InterPro" id="IPR003779">
    <property type="entry name" value="CMD-like"/>
</dbReference>
<evidence type="ECO:0000313" key="2">
    <source>
        <dbReference type="EMBL" id="GLK69768.1"/>
    </source>
</evidence>
<dbReference type="NCBIfam" id="TIGR01926">
    <property type="entry name" value="peroxid_rel"/>
    <property type="match status" value="1"/>
</dbReference>
<accession>A0A9W6J4U6</accession>
<dbReference type="PANTHER" id="PTHR35446:SF2">
    <property type="entry name" value="CARBOXYMUCONOLACTONE DECARBOXYLASE-LIKE DOMAIN-CONTAINING PROTEIN"/>
    <property type="match status" value="1"/>
</dbReference>
<dbReference type="PANTHER" id="PTHR35446">
    <property type="entry name" value="SI:CH211-175M2.5"/>
    <property type="match status" value="1"/>
</dbReference>
<dbReference type="Pfam" id="PF02627">
    <property type="entry name" value="CMD"/>
    <property type="match status" value="1"/>
</dbReference>
<name>A0A9W6J4U6_9HYPH</name>
<dbReference type="InterPro" id="IPR029032">
    <property type="entry name" value="AhpD-like"/>
</dbReference>
<dbReference type="InterPro" id="IPR004675">
    <property type="entry name" value="AhpD_core"/>
</dbReference>
<sequence>MPALSSVSHAATAAAAISRLPPPPADTLDGDVRALYEANHRENWIAALSVNGATAKRFAGYFGSLFATEGSLLPLQERELIAVIVSAINGCGLCEIHHVNALASALGDDEKARRIALDPHLAPLSAREQALVDLATSVTTDPKSVEPRAFDRLRAVGLSDAEILEAIETASWFNHTNRIFISLGVWPDEKYFDR</sequence>
<dbReference type="GO" id="GO:0051920">
    <property type="term" value="F:peroxiredoxin activity"/>
    <property type="evidence" value="ECO:0007669"/>
    <property type="project" value="InterPro"/>
</dbReference>
<comment type="caution">
    <text evidence="2">The sequence shown here is derived from an EMBL/GenBank/DDBJ whole genome shotgun (WGS) entry which is preliminary data.</text>
</comment>
<evidence type="ECO:0000313" key="3">
    <source>
        <dbReference type="Proteomes" id="UP001143372"/>
    </source>
</evidence>
<dbReference type="Gene3D" id="1.20.1290.10">
    <property type="entry name" value="AhpD-like"/>
    <property type="match status" value="1"/>
</dbReference>
<evidence type="ECO:0000259" key="1">
    <source>
        <dbReference type="Pfam" id="PF02627"/>
    </source>
</evidence>
<dbReference type="RefSeq" id="WP_271169986.1">
    <property type="nucleotide sequence ID" value="NZ_BSFI01000023.1"/>
</dbReference>
<dbReference type="EMBL" id="BSFI01000023">
    <property type="protein sequence ID" value="GLK69768.1"/>
    <property type="molecule type" value="Genomic_DNA"/>
</dbReference>
<organism evidence="2 3">
    <name type="scientific">Hansschlegelia plantiphila</name>
    <dbReference type="NCBI Taxonomy" id="374655"/>
    <lineage>
        <taxon>Bacteria</taxon>
        <taxon>Pseudomonadati</taxon>
        <taxon>Pseudomonadota</taxon>
        <taxon>Alphaproteobacteria</taxon>
        <taxon>Hyphomicrobiales</taxon>
        <taxon>Methylopilaceae</taxon>
        <taxon>Hansschlegelia</taxon>
    </lineage>
</organism>
<proteinExistence type="predicted"/>